<organism evidence="2 3">
    <name type="scientific">Bacillus badius</name>
    <dbReference type="NCBI Taxonomy" id="1455"/>
    <lineage>
        <taxon>Bacteria</taxon>
        <taxon>Bacillati</taxon>
        <taxon>Bacillota</taxon>
        <taxon>Bacilli</taxon>
        <taxon>Bacillales</taxon>
        <taxon>Bacillaceae</taxon>
        <taxon>Pseudobacillus</taxon>
    </lineage>
</organism>
<comment type="caution">
    <text evidence="2">The sequence shown here is derived from an EMBL/GenBank/DDBJ whole genome shotgun (WGS) entry which is preliminary data.</text>
</comment>
<sequence length="297" mass="33657">MIVHLPAEFEKNSIHDFLNEVIDTNMMPKSQKIEFDFRGLRFIEPTAISLLSNIFDWLRNRGVTTTVTYPRIFGVEKNCPIKYLDDSLFFREHFNQTLAPNATPRLTTIPIQKVAYAHSLQWLDNKLAPWLSRCLNVDTSALHTIKMCIGELFNNIKDHSTENIGCLCAQHYPSKNEIKIAISDFGVGIPSNIRKVHNPKTDSEALELAIQDKVTSKTSPRNLGAGLHTLITNVVQQNKGIVHLISNYGILSCTRGYNGVNTFPRDGDGFYPGTFIEVVLKTDTIYAILDIEEEFEW</sequence>
<dbReference type="RefSeq" id="WP_041114635.1">
    <property type="nucleotide sequence ID" value="NZ_JARTHD010000052.1"/>
</dbReference>
<protein>
    <recommendedName>
        <fullName evidence="1">STAS domain-containing protein</fullName>
    </recommendedName>
</protein>
<dbReference type="EMBL" id="JXLP01000033">
    <property type="protein sequence ID" value="KIL72504.1"/>
    <property type="molecule type" value="Genomic_DNA"/>
</dbReference>
<keyword evidence="3" id="KW-1185">Reference proteome</keyword>
<dbReference type="Proteomes" id="UP000031982">
    <property type="component" value="Unassembled WGS sequence"/>
</dbReference>
<reference evidence="2 3" key="1">
    <citation type="submission" date="2015-01" db="EMBL/GenBank/DDBJ databases">
        <title>Genome Assembly of Bacillus badius MTCC 1458.</title>
        <authorList>
            <person name="Verma A."/>
            <person name="Khatri I."/>
            <person name="Mual P."/>
            <person name="Subramanian S."/>
            <person name="Krishnamurthi S."/>
        </authorList>
    </citation>
    <scope>NUCLEOTIDE SEQUENCE [LARGE SCALE GENOMIC DNA]</scope>
    <source>
        <strain evidence="2 3">MTCC 1458</strain>
    </source>
</reference>
<dbReference type="InterPro" id="IPR002645">
    <property type="entry name" value="STAS_dom"/>
</dbReference>
<dbReference type="Gene3D" id="3.30.565.10">
    <property type="entry name" value="Histidine kinase-like ATPase, C-terminal domain"/>
    <property type="match status" value="1"/>
</dbReference>
<gene>
    <name evidence="2" type="ORF">SD77_3477</name>
</gene>
<evidence type="ECO:0000259" key="1">
    <source>
        <dbReference type="PROSITE" id="PS50801"/>
    </source>
</evidence>
<dbReference type="InterPro" id="IPR036890">
    <property type="entry name" value="HATPase_C_sf"/>
</dbReference>
<feature type="domain" description="STAS" evidence="1">
    <location>
        <begin position="1"/>
        <end position="68"/>
    </location>
</feature>
<dbReference type="PROSITE" id="PS50801">
    <property type="entry name" value="STAS"/>
    <property type="match status" value="1"/>
</dbReference>
<accession>A0ABR5AQI0</accession>
<dbReference type="SUPFAM" id="SSF55874">
    <property type="entry name" value="ATPase domain of HSP90 chaperone/DNA topoisomerase II/histidine kinase"/>
    <property type="match status" value="1"/>
</dbReference>
<proteinExistence type="predicted"/>
<evidence type="ECO:0000313" key="2">
    <source>
        <dbReference type="EMBL" id="KIL72504.1"/>
    </source>
</evidence>
<name>A0ABR5AQI0_BACBA</name>
<evidence type="ECO:0000313" key="3">
    <source>
        <dbReference type="Proteomes" id="UP000031982"/>
    </source>
</evidence>